<feature type="domain" description="PPIase cyclophilin-type" evidence="4">
    <location>
        <begin position="44"/>
        <end position="189"/>
    </location>
</feature>
<protein>
    <recommendedName>
        <fullName evidence="3">Peptidyl-prolyl cis-trans isomerase</fullName>
        <shortName evidence="3">PPIase</shortName>
        <ecNumber evidence="3">5.2.1.8</ecNumber>
    </recommendedName>
</protein>
<keyword evidence="2 3" id="KW-0413">Isomerase</keyword>
<evidence type="ECO:0000256" key="2">
    <source>
        <dbReference type="ARBA" id="ARBA00023235"/>
    </source>
</evidence>
<dbReference type="EC" id="5.2.1.8" evidence="3"/>
<dbReference type="InterPro" id="IPR044666">
    <property type="entry name" value="Cyclophilin_A-like"/>
</dbReference>
<evidence type="ECO:0000313" key="5">
    <source>
        <dbReference type="EMBL" id="MFL0297516.1"/>
    </source>
</evidence>
<dbReference type="InterPro" id="IPR002130">
    <property type="entry name" value="Cyclophilin-type_PPIase_dom"/>
</dbReference>
<dbReference type="InterPro" id="IPR029000">
    <property type="entry name" value="Cyclophilin-like_dom_sf"/>
</dbReference>
<dbReference type="PANTHER" id="PTHR45625:SF4">
    <property type="entry name" value="PEPTIDYLPROLYL ISOMERASE DOMAIN AND WD REPEAT-CONTAINING PROTEIN 1"/>
    <property type="match status" value="1"/>
</dbReference>
<dbReference type="PRINTS" id="PR00153">
    <property type="entry name" value="CSAPPISMRASE"/>
</dbReference>
<evidence type="ECO:0000256" key="1">
    <source>
        <dbReference type="ARBA" id="ARBA00023110"/>
    </source>
</evidence>
<dbReference type="GO" id="GO:0003755">
    <property type="term" value="F:peptidyl-prolyl cis-trans isomerase activity"/>
    <property type="evidence" value="ECO:0007669"/>
    <property type="project" value="UniProtKB-EC"/>
</dbReference>
<gene>
    <name evidence="5" type="ORF">AAE961_01375</name>
</gene>
<comment type="similarity">
    <text evidence="3">Belongs to the cyclophilin-type PPIase family.</text>
</comment>
<dbReference type="RefSeq" id="WP_406799508.1">
    <property type="nucleotide sequence ID" value="NZ_JBEWZF010000001.1"/>
</dbReference>
<comment type="caution">
    <text evidence="5">The sequence shown here is derived from an EMBL/GenBank/DDBJ whole genome shotgun (WGS) entry which is preliminary data.</text>
</comment>
<dbReference type="Gene3D" id="2.40.100.10">
    <property type="entry name" value="Cyclophilin-like"/>
    <property type="match status" value="1"/>
</dbReference>
<name>A0ABW8TZD0_9BACT</name>
<evidence type="ECO:0000313" key="6">
    <source>
        <dbReference type="Proteomes" id="UP001623553"/>
    </source>
</evidence>
<sequence length="192" mass="22605">MRYLLFLPFLFLSCKPNWRLDPSRIKEELQAKAAENTERHIKVETRLGDFELELDDRTPLHSVNFIRLVKMGYFKDRYFYRNVYEIGIQGGGEYFDRLNYLVPAEYREELRPVRGSIAMARYDEGNPLQSSSPTEFFIVTDTEQAARFYRKYVVFGKVTKGMAVVDSIKKERSFDEKPVIPVKFSMSVLDQK</sequence>
<dbReference type="SUPFAM" id="SSF50891">
    <property type="entry name" value="Cyclophilin-like"/>
    <property type="match status" value="1"/>
</dbReference>
<organism evidence="5 6">
    <name type="scientific">Aquirufa novilacunae</name>
    <dbReference type="NCBI Taxonomy" id="3139305"/>
    <lineage>
        <taxon>Bacteria</taxon>
        <taxon>Pseudomonadati</taxon>
        <taxon>Bacteroidota</taxon>
        <taxon>Cytophagia</taxon>
        <taxon>Cytophagales</taxon>
        <taxon>Flectobacillaceae</taxon>
        <taxon>Aquirufa</taxon>
    </lineage>
</organism>
<proteinExistence type="inferred from homology"/>
<comment type="function">
    <text evidence="3">PPIases accelerate the folding of proteins. It catalyzes the cis-trans isomerization of proline imidic peptide bonds in oligopeptides.</text>
</comment>
<keyword evidence="6" id="KW-1185">Reference proteome</keyword>
<dbReference type="Pfam" id="PF00160">
    <property type="entry name" value="Pro_isomerase"/>
    <property type="match status" value="1"/>
</dbReference>
<dbReference type="PANTHER" id="PTHR45625">
    <property type="entry name" value="PEPTIDYL-PROLYL CIS-TRANS ISOMERASE-RELATED"/>
    <property type="match status" value="1"/>
</dbReference>
<keyword evidence="1 3" id="KW-0697">Rotamase</keyword>
<reference evidence="5 6" key="1">
    <citation type="submission" date="2024-07" db="EMBL/GenBank/DDBJ databases">
        <authorList>
            <person name="Pitt A."/>
            <person name="Hahn M.W."/>
        </authorList>
    </citation>
    <scope>NUCLEOTIDE SEQUENCE [LARGE SCALE GENOMIC DNA]</scope>
    <source>
        <strain evidence="5 6">2-BAHN-186B</strain>
    </source>
</reference>
<evidence type="ECO:0000256" key="3">
    <source>
        <dbReference type="RuleBase" id="RU363019"/>
    </source>
</evidence>
<dbReference type="Proteomes" id="UP001623553">
    <property type="component" value="Unassembled WGS sequence"/>
</dbReference>
<comment type="catalytic activity">
    <reaction evidence="3">
        <text>[protein]-peptidylproline (omega=180) = [protein]-peptidylproline (omega=0)</text>
        <dbReference type="Rhea" id="RHEA:16237"/>
        <dbReference type="Rhea" id="RHEA-COMP:10747"/>
        <dbReference type="Rhea" id="RHEA-COMP:10748"/>
        <dbReference type="ChEBI" id="CHEBI:83833"/>
        <dbReference type="ChEBI" id="CHEBI:83834"/>
        <dbReference type="EC" id="5.2.1.8"/>
    </reaction>
</comment>
<dbReference type="EMBL" id="JBEWZF010000001">
    <property type="protein sequence ID" value="MFL0297516.1"/>
    <property type="molecule type" value="Genomic_DNA"/>
</dbReference>
<accession>A0ABW8TZD0</accession>
<dbReference type="PROSITE" id="PS50072">
    <property type="entry name" value="CSA_PPIASE_2"/>
    <property type="match status" value="1"/>
</dbReference>
<evidence type="ECO:0000259" key="4">
    <source>
        <dbReference type="PROSITE" id="PS50072"/>
    </source>
</evidence>